<dbReference type="EMBL" id="BFEA01000467">
    <property type="protein sequence ID" value="GBG84189.1"/>
    <property type="molecule type" value="Genomic_DNA"/>
</dbReference>
<dbReference type="AlphaFoldDB" id="A0A388LPK2"/>
<dbReference type="PROSITE" id="PS50158">
    <property type="entry name" value="ZF_CCHC"/>
    <property type="match status" value="1"/>
</dbReference>
<feature type="region of interest" description="Disordered" evidence="2">
    <location>
        <begin position="236"/>
        <end position="273"/>
    </location>
</feature>
<dbReference type="SUPFAM" id="SSF56672">
    <property type="entry name" value="DNA/RNA polymerases"/>
    <property type="match status" value="1"/>
</dbReference>
<gene>
    <name evidence="4" type="ORF">CBR_g38160</name>
</gene>
<feature type="compositionally biased region" description="Gly residues" evidence="2">
    <location>
        <begin position="909"/>
        <end position="918"/>
    </location>
</feature>
<evidence type="ECO:0000259" key="3">
    <source>
        <dbReference type="PROSITE" id="PS50158"/>
    </source>
</evidence>
<feature type="domain" description="CCHC-type" evidence="3">
    <location>
        <begin position="1079"/>
        <end position="1094"/>
    </location>
</feature>
<dbReference type="PANTHER" id="PTHR33064">
    <property type="entry name" value="POL PROTEIN"/>
    <property type="match status" value="1"/>
</dbReference>
<feature type="compositionally biased region" description="Polar residues" evidence="2">
    <location>
        <begin position="957"/>
        <end position="967"/>
    </location>
</feature>
<keyword evidence="5" id="KW-1185">Reference proteome</keyword>
<feature type="region of interest" description="Disordered" evidence="2">
    <location>
        <begin position="943"/>
        <end position="967"/>
    </location>
</feature>
<dbReference type="InterPro" id="IPR000477">
    <property type="entry name" value="RT_dom"/>
</dbReference>
<dbReference type="InterPro" id="IPR036875">
    <property type="entry name" value="Znf_CCHC_sf"/>
</dbReference>
<reference evidence="4 5" key="1">
    <citation type="journal article" date="2018" name="Cell">
        <title>The Chara Genome: Secondary Complexity and Implications for Plant Terrestrialization.</title>
        <authorList>
            <person name="Nishiyama T."/>
            <person name="Sakayama H."/>
            <person name="Vries J.D."/>
            <person name="Buschmann H."/>
            <person name="Saint-Marcoux D."/>
            <person name="Ullrich K.K."/>
            <person name="Haas F.B."/>
            <person name="Vanderstraeten L."/>
            <person name="Becker D."/>
            <person name="Lang D."/>
            <person name="Vosolsobe S."/>
            <person name="Rombauts S."/>
            <person name="Wilhelmsson P.K.I."/>
            <person name="Janitza P."/>
            <person name="Kern R."/>
            <person name="Heyl A."/>
            <person name="Rumpler F."/>
            <person name="Villalobos L.I.A.C."/>
            <person name="Clay J.M."/>
            <person name="Skokan R."/>
            <person name="Toyoda A."/>
            <person name="Suzuki Y."/>
            <person name="Kagoshima H."/>
            <person name="Schijlen E."/>
            <person name="Tajeshwar N."/>
            <person name="Catarino B."/>
            <person name="Hetherington A.J."/>
            <person name="Saltykova A."/>
            <person name="Bonnot C."/>
            <person name="Breuninger H."/>
            <person name="Symeonidi A."/>
            <person name="Radhakrishnan G.V."/>
            <person name="Van Nieuwerburgh F."/>
            <person name="Deforce D."/>
            <person name="Chang C."/>
            <person name="Karol K.G."/>
            <person name="Hedrich R."/>
            <person name="Ulvskov P."/>
            <person name="Glockner G."/>
            <person name="Delwiche C.F."/>
            <person name="Petrasek J."/>
            <person name="Van de Peer Y."/>
            <person name="Friml J."/>
            <person name="Beilby M."/>
            <person name="Dolan L."/>
            <person name="Kohara Y."/>
            <person name="Sugano S."/>
            <person name="Fujiyama A."/>
            <person name="Delaux P.-M."/>
            <person name="Quint M."/>
            <person name="TheiBen G."/>
            <person name="Hagemann M."/>
            <person name="Harholt J."/>
            <person name="Dunand C."/>
            <person name="Zachgo S."/>
            <person name="Langdale J."/>
            <person name="Maumus F."/>
            <person name="Straeten D.V.D."/>
            <person name="Gould S.B."/>
            <person name="Rensing S.A."/>
        </authorList>
    </citation>
    <scope>NUCLEOTIDE SEQUENCE [LARGE SCALE GENOMIC DNA]</scope>
    <source>
        <strain evidence="4 5">S276</strain>
    </source>
</reference>
<accession>A0A388LPK2</accession>
<comment type="caution">
    <text evidence="4">The sequence shown here is derived from an EMBL/GenBank/DDBJ whole genome shotgun (WGS) entry which is preliminary data.</text>
</comment>
<feature type="compositionally biased region" description="Basic and acidic residues" evidence="2">
    <location>
        <begin position="1099"/>
        <end position="1124"/>
    </location>
</feature>
<sequence length="1142" mass="128294">MAFERVEQALVGRSDVVKCQRILQYVLHNYHQELKKVIDAAQGNWERFKEGMQRKYRLGDGLLTTADLEAMNKEDFTTIGAFVQEFKKRAWKVHEISAEAQCAIFLGLLTASEAVELTRHGGGSTKLTWATIDRGVEVGCLDQVEQRQYRLQRQKRKERDATASGTPGVKRIVTDVLAQLGYATEPVVKRRVVTVVQVKGKEPVVEEAVEEELWEEEEPVSLHLTKAQRKLRNLVQGGQGSGKGQAPQAQAVAPPNVAAPSGRLKQGSQRRYKTVDKKCHPVPVLITEDEDAYYERERGLIQRMSESPLAGPCRVNEGNEGKLIIGEPNFLLPQERMLMVELMKRRHHAYVFSDEERGRLDVDKIPMIRIHTVPHEPWNMRGARYPNPDEEKKVVDYLDGTIRTHVADYSSGPYASPWFCFIKPNGTLRWVQDLQRPNAVTVQDAGGLPNADALSESCAGRPIISLIDLYSGYDQFPVYPPDRLVTTMHTPRGLIHMNVAPQGWTNAVAMVQRAMIRAMQSISPHITQPHIDDLAVKGPAIKESDEVLPGVRRFVWKHIQDLDKVTSLLEEHNLTTSGTISRYCMGEATILGFICSEKGRRPDVKKTDKIIEWLVPFHSITDVRSFLGSKNRADGLSRINWDKREGEAVENTPPVDGFLDQEEDVRLHINKWSPRVPSSVGYPIWQTPSGYERRAELVLKPFEEEDHWGGKDIQWMMELALASSHSLVEDMKTIEEGSGQVERHEDLMGGMYLLVNTLLQEGLDQSDFTKTAMPKGGKGTRPPRRPLGASGGYEWHGSRYRESTPVYDDGDIKLFLDSLWEHARRMGWTVAQAIERLRGAGRFEEPITRIHREATTSYHREPEAAISGRSGQAREQPTGRAEAAKAWFARTTTYNRDLSGATYEESYPGAGGGESPEGGGERETFEFRAPTELATLPIATTGPVMPLADEEGLPPSRSESAQGSAEGSMNVLIEAVHSMQEEASLFSPERRIEEPLEREMRIEAEGVIEGGLQRLGTPEYGPEGIEDRPGPSTQEVETREEPLDMPQSHELSREASEAPSSPGAQRGKKRSRKWFDTSCFFCTKEGHRALQCPKFLKDKAEGKVTEEGGRMYDRQGRRVKRSADGGRAQLYRQNQEEMSDQD</sequence>
<feature type="region of interest" description="Disordered" evidence="2">
    <location>
        <begin position="768"/>
        <end position="795"/>
    </location>
</feature>
<dbReference type="GO" id="GO:0003676">
    <property type="term" value="F:nucleic acid binding"/>
    <property type="evidence" value="ECO:0007669"/>
    <property type="project" value="InterPro"/>
</dbReference>
<dbReference type="SUPFAM" id="SSF57756">
    <property type="entry name" value="Retrovirus zinc finger-like domains"/>
    <property type="match status" value="1"/>
</dbReference>
<evidence type="ECO:0000256" key="2">
    <source>
        <dbReference type="SAM" id="MobiDB-lite"/>
    </source>
</evidence>
<dbReference type="InterPro" id="IPR043128">
    <property type="entry name" value="Rev_trsase/Diguanyl_cyclase"/>
</dbReference>
<dbReference type="Gene3D" id="3.10.10.10">
    <property type="entry name" value="HIV Type 1 Reverse Transcriptase, subunit A, domain 1"/>
    <property type="match status" value="1"/>
</dbReference>
<keyword evidence="1" id="KW-0479">Metal-binding</keyword>
<feature type="region of interest" description="Disordered" evidence="2">
    <location>
        <begin position="899"/>
        <end position="922"/>
    </location>
</feature>
<feature type="compositionally biased region" description="Low complexity" evidence="2">
    <location>
        <begin position="245"/>
        <end position="260"/>
    </location>
</feature>
<dbReference type="Proteomes" id="UP000265515">
    <property type="component" value="Unassembled WGS sequence"/>
</dbReference>
<dbReference type="InterPro" id="IPR001878">
    <property type="entry name" value="Znf_CCHC"/>
</dbReference>
<name>A0A388LPK2_CHABU</name>
<proteinExistence type="predicted"/>
<evidence type="ECO:0000256" key="1">
    <source>
        <dbReference type="PROSITE-ProRule" id="PRU00047"/>
    </source>
</evidence>
<dbReference type="InterPro" id="IPR051320">
    <property type="entry name" value="Viral_Replic_Matur_Polypro"/>
</dbReference>
<dbReference type="InterPro" id="IPR043502">
    <property type="entry name" value="DNA/RNA_pol_sf"/>
</dbReference>
<evidence type="ECO:0000313" key="5">
    <source>
        <dbReference type="Proteomes" id="UP000265515"/>
    </source>
</evidence>
<protein>
    <recommendedName>
        <fullName evidence="3">CCHC-type domain-containing protein</fullName>
    </recommendedName>
</protein>
<feature type="region of interest" description="Disordered" evidence="2">
    <location>
        <begin position="1004"/>
        <end position="1072"/>
    </location>
</feature>
<dbReference type="Gramene" id="GBG84189">
    <property type="protein sequence ID" value="GBG84189"/>
    <property type="gene ID" value="CBR_g38160"/>
</dbReference>
<keyword evidence="1" id="KW-0863">Zinc-finger</keyword>
<dbReference type="PANTHER" id="PTHR33064:SF37">
    <property type="entry name" value="RIBONUCLEASE H"/>
    <property type="match status" value="1"/>
</dbReference>
<dbReference type="Pfam" id="PF00078">
    <property type="entry name" value="RVT_1"/>
    <property type="match status" value="1"/>
</dbReference>
<dbReference type="GO" id="GO:0008270">
    <property type="term" value="F:zinc ion binding"/>
    <property type="evidence" value="ECO:0007669"/>
    <property type="project" value="UniProtKB-KW"/>
</dbReference>
<evidence type="ECO:0000313" key="4">
    <source>
        <dbReference type="EMBL" id="GBG84189.1"/>
    </source>
</evidence>
<feature type="region of interest" description="Disordered" evidence="2">
    <location>
        <begin position="1099"/>
        <end position="1142"/>
    </location>
</feature>
<organism evidence="4 5">
    <name type="scientific">Chara braunii</name>
    <name type="common">Braun's stonewort</name>
    <dbReference type="NCBI Taxonomy" id="69332"/>
    <lineage>
        <taxon>Eukaryota</taxon>
        <taxon>Viridiplantae</taxon>
        <taxon>Streptophyta</taxon>
        <taxon>Charophyceae</taxon>
        <taxon>Charales</taxon>
        <taxon>Characeae</taxon>
        <taxon>Chara</taxon>
    </lineage>
</organism>
<feature type="region of interest" description="Disordered" evidence="2">
    <location>
        <begin position="857"/>
        <end position="883"/>
    </location>
</feature>
<keyword evidence="1" id="KW-0862">Zinc</keyword>
<dbReference type="CDD" id="cd01647">
    <property type="entry name" value="RT_LTR"/>
    <property type="match status" value="1"/>
</dbReference>
<dbReference type="Gene3D" id="3.30.70.270">
    <property type="match status" value="1"/>
</dbReference>